<reference evidence="3" key="1">
    <citation type="submission" date="2016-06" db="EMBL/GenBank/DDBJ databases">
        <title>Parallel loss of symbiosis genes in relatives of nitrogen-fixing non-legume Parasponia.</title>
        <authorList>
            <person name="Van Velzen R."/>
            <person name="Holmer R."/>
            <person name="Bu F."/>
            <person name="Rutten L."/>
            <person name="Van Zeijl A."/>
            <person name="Liu W."/>
            <person name="Santuari L."/>
            <person name="Cao Q."/>
            <person name="Sharma T."/>
            <person name="Shen D."/>
            <person name="Roswanjaya Y."/>
            <person name="Wardhani T."/>
            <person name="Kalhor M.S."/>
            <person name="Jansen J."/>
            <person name="Van den Hoogen J."/>
            <person name="Gungor B."/>
            <person name="Hartog M."/>
            <person name="Hontelez J."/>
            <person name="Verver J."/>
            <person name="Yang W.-C."/>
            <person name="Schijlen E."/>
            <person name="Repin R."/>
            <person name="Schilthuizen M."/>
            <person name="Schranz E."/>
            <person name="Heidstra R."/>
            <person name="Miyata K."/>
            <person name="Fedorova E."/>
            <person name="Kohlen W."/>
            <person name="Bisseling T."/>
            <person name="Smit S."/>
            <person name="Geurts R."/>
        </authorList>
    </citation>
    <scope>NUCLEOTIDE SEQUENCE [LARGE SCALE GENOMIC DNA]</scope>
    <source>
        <strain evidence="3">cv. RG33-2</strain>
    </source>
</reference>
<evidence type="ECO:0000313" key="2">
    <source>
        <dbReference type="EMBL" id="PON85045.1"/>
    </source>
</evidence>
<name>A0A2P5EHM3_TREOI</name>
<feature type="region of interest" description="Disordered" evidence="1">
    <location>
        <begin position="1"/>
        <end position="29"/>
    </location>
</feature>
<organism evidence="2 3">
    <name type="scientific">Trema orientale</name>
    <name type="common">Charcoal tree</name>
    <name type="synonym">Celtis orientalis</name>
    <dbReference type="NCBI Taxonomy" id="63057"/>
    <lineage>
        <taxon>Eukaryota</taxon>
        <taxon>Viridiplantae</taxon>
        <taxon>Streptophyta</taxon>
        <taxon>Embryophyta</taxon>
        <taxon>Tracheophyta</taxon>
        <taxon>Spermatophyta</taxon>
        <taxon>Magnoliopsida</taxon>
        <taxon>eudicotyledons</taxon>
        <taxon>Gunneridae</taxon>
        <taxon>Pentapetalae</taxon>
        <taxon>rosids</taxon>
        <taxon>fabids</taxon>
        <taxon>Rosales</taxon>
        <taxon>Cannabaceae</taxon>
        <taxon>Trema</taxon>
    </lineage>
</organism>
<evidence type="ECO:0000313" key="3">
    <source>
        <dbReference type="Proteomes" id="UP000237000"/>
    </source>
</evidence>
<feature type="compositionally biased region" description="Polar residues" evidence="1">
    <location>
        <begin position="1"/>
        <end position="27"/>
    </location>
</feature>
<dbReference type="Proteomes" id="UP000237000">
    <property type="component" value="Unassembled WGS sequence"/>
</dbReference>
<dbReference type="EMBL" id="JXTC01000153">
    <property type="protein sequence ID" value="PON85045.1"/>
    <property type="molecule type" value="Genomic_DNA"/>
</dbReference>
<dbReference type="InParanoid" id="A0A2P5EHM3"/>
<gene>
    <name evidence="2" type="ORF">TorRG33x02_191450</name>
</gene>
<evidence type="ECO:0000256" key="1">
    <source>
        <dbReference type="SAM" id="MobiDB-lite"/>
    </source>
</evidence>
<dbReference type="AlphaFoldDB" id="A0A2P5EHM3"/>
<protein>
    <submittedName>
        <fullName evidence="2">Uncharacterized protein</fullName>
    </submittedName>
</protein>
<keyword evidence="3" id="KW-1185">Reference proteome</keyword>
<sequence length="93" mass="10426">MSSRASGSRTADYTQTNTREGDNQQYNLRDRANIVFSQRIQDQMGTSYLPRPCRDRVQHLASIVERLANMVGQNTVHPIPVAPNGAPLQEDGR</sequence>
<accession>A0A2P5EHM3</accession>
<proteinExistence type="predicted"/>
<comment type="caution">
    <text evidence="2">The sequence shown here is derived from an EMBL/GenBank/DDBJ whole genome shotgun (WGS) entry which is preliminary data.</text>
</comment>